<dbReference type="EMBL" id="NMUH01005538">
    <property type="protein sequence ID" value="MQM13037.1"/>
    <property type="molecule type" value="Genomic_DNA"/>
</dbReference>
<proteinExistence type="predicted"/>
<feature type="region of interest" description="Disordered" evidence="1">
    <location>
        <begin position="1"/>
        <end position="56"/>
    </location>
</feature>
<reference evidence="2" key="1">
    <citation type="submission" date="2017-07" db="EMBL/GenBank/DDBJ databases">
        <title>Taro Niue Genome Assembly and Annotation.</title>
        <authorList>
            <person name="Atibalentja N."/>
            <person name="Keating K."/>
            <person name="Fields C.J."/>
        </authorList>
    </citation>
    <scope>NUCLEOTIDE SEQUENCE</scope>
    <source>
        <strain evidence="2">Niue_2</strain>
        <tissue evidence="2">Leaf</tissue>
    </source>
</reference>
<evidence type="ECO:0000313" key="3">
    <source>
        <dbReference type="Proteomes" id="UP000652761"/>
    </source>
</evidence>
<comment type="caution">
    <text evidence="2">The sequence shown here is derived from an EMBL/GenBank/DDBJ whole genome shotgun (WGS) entry which is preliminary data.</text>
</comment>
<gene>
    <name evidence="2" type="ORF">Taro_045958</name>
</gene>
<protein>
    <submittedName>
        <fullName evidence="2">Uncharacterized protein</fullName>
    </submittedName>
</protein>
<feature type="compositionally biased region" description="Pro residues" evidence="1">
    <location>
        <begin position="46"/>
        <end position="56"/>
    </location>
</feature>
<accession>A0A843WXU7</accession>
<name>A0A843WXU7_COLES</name>
<dbReference type="AlphaFoldDB" id="A0A843WXU7"/>
<sequence>MFQRPSGPVEQVQGPSGPAEKVLGPSGPLESKYVQQVAEEEEAVAPEPPAPSSTQT</sequence>
<evidence type="ECO:0000256" key="1">
    <source>
        <dbReference type="SAM" id="MobiDB-lite"/>
    </source>
</evidence>
<keyword evidence="3" id="KW-1185">Reference proteome</keyword>
<feature type="non-terminal residue" evidence="2">
    <location>
        <position position="1"/>
    </location>
</feature>
<organism evidence="2 3">
    <name type="scientific">Colocasia esculenta</name>
    <name type="common">Wild taro</name>
    <name type="synonym">Arum esculentum</name>
    <dbReference type="NCBI Taxonomy" id="4460"/>
    <lineage>
        <taxon>Eukaryota</taxon>
        <taxon>Viridiplantae</taxon>
        <taxon>Streptophyta</taxon>
        <taxon>Embryophyta</taxon>
        <taxon>Tracheophyta</taxon>
        <taxon>Spermatophyta</taxon>
        <taxon>Magnoliopsida</taxon>
        <taxon>Liliopsida</taxon>
        <taxon>Araceae</taxon>
        <taxon>Aroideae</taxon>
        <taxon>Colocasieae</taxon>
        <taxon>Colocasia</taxon>
    </lineage>
</organism>
<evidence type="ECO:0000313" key="2">
    <source>
        <dbReference type="EMBL" id="MQM13037.1"/>
    </source>
</evidence>
<dbReference type="Proteomes" id="UP000652761">
    <property type="component" value="Unassembled WGS sequence"/>
</dbReference>